<name>R4YVW0_9ACTN</name>
<dbReference type="AlphaFoldDB" id="R4YVW0"/>
<dbReference type="SUPFAM" id="SSF47413">
    <property type="entry name" value="lambda repressor-like DNA-binding domains"/>
    <property type="match status" value="1"/>
</dbReference>
<reference evidence="2 3" key="1">
    <citation type="journal article" date="2013" name="ISME J.">
        <title>Metabolic model for the filamentous 'Candidatus Microthrix parvicella' based on genomic and metagenomic analyses.</title>
        <authorList>
            <person name="Jon McIlroy S."/>
            <person name="Kristiansen R."/>
            <person name="Albertsen M."/>
            <person name="Michael Karst S."/>
            <person name="Rossetti S."/>
            <person name="Lund Nielsen J."/>
            <person name="Tandoi V."/>
            <person name="James Seviour R."/>
            <person name="Nielsen P.H."/>
        </authorList>
    </citation>
    <scope>NUCLEOTIDE SEQUENCE [LARGE SCALE GENOMIC DNA]</scope>
    <source>
        <strain evidence="2 3">RN1</strain>
    </source>
</reference>
<gene>
    <name evidence="2" type="ORF">BN381_10189</name>
</gene>
<keyword evidence="3" id="KW-1185">Reference proteome</keyword>
<dbReference type="Proteomes" id="UP000018291">
    <property type="component" value="Unassembled WGS sequence"/>
</dbReference>
<feature type="domain" description="HTH cro/C1-type" evidence="1">
    <location>
        <begin position="34"/>
        <end position="84"/>
    </location>
</feature>
<evidence type="ECO:0000259" key="1">
    <source>
        <dbReference type="PROSITE" id="PS50943"/>
    </source>
</evidence>
<evidence type="ECO:0000313" key="3">
    <source>
        <dbReference type="Proteomes" id="UP000018291"/>
    </source>
</evidence>
<dbReference type="PROSITE" id="PS50943">
    <property type="entry name" value="HTH_CROC1"/>
    <property type="match status" value="1"/>
</dbReference>
<dbReference type="InterPro" id="IPR001387">
    <property type="entry name" value="Cro/C1-type_HTH"/>
</dbReference>
<organism evidence="2 3">
    <name type="scientific">Candidatus Neomicrothrix parvicella RN1</name>
    <dbReference type="NCBI Taxonomy" id="1229780"/>
    <lineage>
        <taxon>Bacteria</taxon>
        <taxon>Bacillati</taxon>
        <taxon>Actinomycetota</taxon>
        <taxon>Acidimicrobiia</taxon>
        <taxon>Acidimicrobiales</taxon>
        <taxon>Microthrixaceae</taxon>
        <taxon>Candidatus Neomicrothrix</taxon>
    </lineage>
</organism>
<evidence type="ECO:0000313" key="2">
    <source>
        <dbReference type="EMBL" id="CCM61958.1"/>
    </source>
</evidence>
<dbReference type="Pfam" id="PF01381">
    <property type="entry name" value="HTH_3"/>
    <property type="match status" value="1"/>
</dbReference>
<comment type="caution">
    <text evidence="2">The sequence shown here is derived from an EMBL/GenBank/DDBJ whole genome shotgun (WGS) entry which is preliminary data.</text>
</comment>
<dbReference type="HOGENOM" id="CLU_1607915_0_0_11"/>
<dbReference type="InterPro" id="IPR010982">
    <property type="entry name" value="Lambda_DNA-bd_dom_sf"/>
</dbReference>
<accession>R4YVW0</accession>
<sequence length="173" mass="19291">MRWAMIFSGCIFGGMLEPPDASPASLGQRIAGGRAVLGWTQAELAERVAISRVALANLESGRSVPSERTVVLLAGMFDVEPHDLVRGTIYPPQKSDRLPLVAARHTEIDLEMSLLERDLMWLARLESPDLTRRVVAEWRSRLDELGDRVLDPRCRGQLDEARQRVARLGRIAP</sequence>
<dbReference type="Gene3D" id="1.10.260.40">
    <property type="entry name" value="lambda repressor-like DNA-binding domains"/>
    <property type="match status" value="1"/>
</dbReference>
<dbReference type="CDD" id="cd00093">
    <property type="entry name" value="HTH_XRE"/>
    <property type="match status" value="1"/>
</dbReference>
<protein>
    <submittedName>
        <fullName evidence="2">Transcriptional regulator, XRE family</fullName>
    </submittedName>
</protein>
<proteinExistence type="predicted"/>
<dbReference type="SMART" id="SM00530">
    <property type="entry name" value="HTH_XRE"/>
    <property type="match status" value="1"/>
</dbReference>
<dbReference type="GO" id="GO:0003677">
    <property type="term" value="F:DNA binding"/>
    <property type="evidence" value="ECO:0007669"/>
    <property type="project" value="InterPro"/>
</dbReference>
<dbReference type="EMBL" id="CANL01000001">
    <property type="protein sequence ID" value="CCM61958.1"/>
    <property type="molecule type" value="Genomic_DNA"/>
</dbReference>
<dbReference type="eggNOG" id="COG1476">
    <property type="taxonomic scope" value="Bacteria"/>
</dbReference>
<dbReference type="STRING" id="1229780.BN381_10189"/>